<evidence type="ECO:0000256" key="1">
    <source>
        <dbReference type="SAM" id="MobiDB-lite"/>
    </source>
</evidence>
<evidence type="ECO:0000313" key="4">
    <source>
        <dbReference type="Proteomes" id="UP000095751"/>
    </source>
</evidence>
<name>A0A1E7FAX3_9STRA</name>
<dbReference type="GO" id="GO:0000993">
    <property type="term" value="F:RNA polymerase II complex binding"/>
    <property type="evidence" value="ECO:0007669"/>
    <property type="project" value="InterPro"/>
</dbReference>
<dbReference type="PANTHER" id="PTHR15921">
    <property type="entry name" value="PRE-MRNA CLEAVAGE COMPLEX II"/>
    <property type="match status" value="1"/>
</dbReference>
<feature type="region of interest" description="Disordered" evidence="1">
    <location>
        <begin position="1"/>
        <end position="36"/>
    </location>
</feature>
<dbReference type="AlphaFoldDB" id="A0A1E7FAX3"/>
<dbReference type="SUPFAM" id="SSF48464">
    <property type="entry name" value="ENTH/VHS domain"/>
    <property type="match status" value="1"/>
</dbReference>
<dbReference type="InterPro" id="IPR045154">
    <property type="entry name" value="PCF11-like"/>
</dbReference>
<dbReference type="Gene3D" id="1.25.40.90">
    <property type="match status" value="1"/>
</dbReference>
<dbReference type="KEGG" id="fcy:FRACYDRAFT_275631"/>
<accession>A0A1E7FAX3</accession>
<feature type="compositionally biased region" description="Polar residues" evidence="1">
    <location>
        <begin position="435"/>
        <end position="444"/>
    </location>
</feature>
<dbReference type="InterPro" id="IPR008942">
    <property type="entry name" value="ENTH_VHS"/>
</dbReference>
<feature type="domain" description="CID" evidence="2">
    <location>
        <begin position="9"/>
        <end position="149"/>
    </location>
</feature>
<dbReference type="GO" id="GO:0003729">
    <property type="term" value="F:mRNA binding"/>
    <property type="evidence" value="ECO:0007669"/>
    <property type="project" value="InterPro"/>
</dbReference>
<dbReference type="Pfam" id="PF23228">
    <property type="entry name" value="zf_PCFS4"/>
    <property type="match status" value="1"/>
</dbReference>
<sequence>MSTTPNTTTEDDDDQKKKDTLIPGDNCSEEEEEDDKVKINSLSMVAEDHAESSRNAAAIYNIIRKSLVSDNVHCDRKLPLVYVVDSILKNVKGQFIPIVEKDASDWLPVVYQALPTDKRAKLEKVWKLWKNTFEKEKWEEMGKCFSEIASSTVNNGKGSEIIVVDSDLENAGLSLGVHEMQQEESEMEKVSLERLAVINVNLLIQIKEMAESSLKANSSGGANALSSSSSKPTDGGIGDELSFFIETRTPETLQRSSNWEKISISQNMKDARDVIASLHHLVRESSNIENRYTQTEAIEMTGALATASVTASILTSTLQLIKDASDNKNKKSKMSKTGNVGRNGMSRSLVPNFYAIDKSLFTNDGIKELNEAIIELLYGVGLPFISSGDGRRFATQLELSNHLDALFKKGQLEKSMATTQERGWYDNDPIWSGGDKTQNDATSTELDDGDASGLQAGDDDTSPDEITMPADESRDRCVICGINFKMFFDNDDGIYKYSNCREIEVLNDEAAAKESDHMLVHVTCWRNLGSPELMTADQTLQ</sequence>
<feature type="region of interest" description="Disordered" evidence="1">
    <location>
        <begin position="217"/>
        <end position="236"/>
    </location>
</feature>
<dbReference type="InterPro" id="IPR057242">
    <property type="entry name" value="PCFS4-like"/>
</dbReference>
<dbReference type="PANTHER" id="PTHR15921:SF3">
    <property type="entry name" value="PRE-MRNA CLEAVAGE COMPLEX 2 PROTEIN PCF11"/>
    <property type="match status" value="1"/>
</dbReference>
<dbReference type="GO" id="GO:0031124">
    <property type="term" value="P:mRNA 3'-end processing"/>
    <property type="evidence" value="ECO:0007669"/>
    <property type="project" value="InterPro"/>
</dbReference>
<evidence type="ECO:0000313" key="3">
    <source>
        <dbReference type="EMBL" id="OEU15332.1"/>
    </source>
</evidence>
<proteinExistence type="predicted"/>
<dbReference type="GO" id="GO:0006369">
    <property type="term" value="P:termination of RNA polymerase II transcription"/>
    <property type="evidence" value="ECO:0007669"/>
    <property type="project" value="InterPro"/>
</dbReference>
<evidence type="ECO:0000259" key="2">
    <source>
        <dbReference type="PROSITE" id="PS51391"/>
    </source>
</evidence>
<reference evidence="3 4" key="1">
    <citation type="submission" date="2016-09" db="EMBL/GenBank/DDBJ databases">
        <title>Extensive genetic diversity and differential bi-allelic expression allows diatom success in the polar Southern Ocean.</title>
        <authorList>
            <consortium name="DOE Joint Genome Institute"/>
            <person name="Mock T."/>
            <person name="Otillar R.P."/>
            <person name="Strauss J."/>
            <person name="Dupont C."/>
            <person name="Frickenhaus S."/>
            <person name="Maumus F."/>
            <person name="Mcmullan M."/>
            <person name="Sanges R."/>
            <person name="Schmutz J."/>
            <person name="Toseland A."/>
            <person name="Valas R."/>
            <person name="Veluchamy A."/>
            <person name="Ward B.J."/>
            <person name="Allen A."/>
            <person name="Barry K."/>
            <person name="Falciatore A."/>
            <person name="Ferrante M."/>
            <person name="Fortunato A.E."/>
            <person name="Gloeckner G."/>
            <person name="Gruber A."/>
            <person name="Hipkin R."/>
            <person name="Janech M."/>
            <person name="Kroth P."/>
            <person name="Leese F."/>
            <person name="Lindquist E."/>
            <person name="Lyon B.R."/>
            <person name="Martin J."/>
            <person name="Mayer C."/>
            <person name="Parker M."/>
            <person name="Quesneville H."/>
            <person name="Raymond J."/>
            <person name="Uhlig C."/>
            <person name="Valentin K.U."/>
            <person name="Worden A.Z."/>
            <person name="Armbrust E.V."/>
            <person name="Bowler C."/>
            <person name="Green B."/>
            <person name="Moulton V."/>
            <person name="Van Oosterhout C."/>
            <person name="Grigoriev I."/>
        </authorList>
    </citation>
    <scope>NUCLEOTIDE SEQUENCE [LARGE SCALE GENOMIC DNA]</scope>
    <source>
        <strain evidence="3 4">CCMP1102</strain>
    </source>
</reference>
<dbReference type="GO" id="GO:0005737">
    <property type="term" value="C:cytoplasm"/>
    <property type="evidence" value="ECO:0007669"/>
    <property type="project" value="TreeGrafter"/>
</dbReference>
<dbReference type="GO" id="GO:0005849">
    <property type="term" value="C:mRNA cleavage factor complex"/>
    <property type="evidence" value="ECO:0007669"/>
    <property type="project" value="TreeGrafter"/>
</dbReference>
<dbReference type="PROSITE" id="PS51391">
    <property type="entry name" value="CID"/>
    <property type="match status" value="1"/>
</dbReference>
<dbReference type="Pfam" id="PF04818">
    <property type="entry name" value="CID"/>
    <property type="match status" value="1"/>
</dbReference>
<keyword evidence="4" id="KW-1185">Reference proteome</keyword>
<protein>
    <recommendedName>
        <fullName evidence="2">CID domain-containing protein</fullName>
    </recommendedName>
</protein>
<feature type="compositionally biased region" description="Low complexity" evidence="1">
    <location>
        <begin position="217"/>
        <end position="230"/>
    </location>
</feature>
<organism evidence="3 4">
    <name type="scientific">Fragilariopsis cylindrus CCMP1102</name>
    <dbReference type="NCBI Taxonomy" id="635003"/>
    <lineage>
        <taxon>Eukaryota</taxon>
        <taxon>Sar</taxon>
        <taxon>Stramenopiles</taxon>
        <taxon>Ochrophyta</taxon>
        <taxon>Bacillariophyta</taxon>
        <taxon>Bacillariophyceae</taxon>
        <taxon>Bacillariophycidae</taxon>
        <taxon>Bacillariales</taxon>
        <taxon>Bacillariaceae</taxon>
        <taxon>Fragilariopsis</taxon>
    </lineage>
</organism>
<dbReference type="Proteomes" id="UP000095751">
    <property type="component" value="Unassembled WGS sequence"/>
</dbReference>
<dbReference type="InParanoid" id="A0A1E7FAX3"/>
<dbReference type="EMBL" id="KV784359">
    <property type="protein sequence ID" value="OEU15332.1"/>
    <property type="molecule type" value="Genomic_DNA"/>
</dbReference>
<dbReference type="InterPro" id="IPR006569">
    <property type="entry name" value="CID_dom"/>
</dbReference>
<feature type="region of interest" description="Disordered" evidence="1">
    <location>
        <begin position="423"/>
        <end position="470"/>
    </location>
</feature>
<dbReference type="OrthoDB" id="343582at2759"/>
<dbReference type="SMART" id="SM00582">
    <property type="entry name" value="RPR"/>
    <property type="match status" value="1"/>
</dbReference>
<gene>
    <name evidence="3" type="ORF">FRACYDRAFT_275631</name>
</gene>